<keyword evidence="4" id="KW-0677">Repeat</keyword>
<dbReference type="AlphaFoldDB" id="A0A673Y731"/>
<protein>
    <submittedName>
        <fullName evidence="12">Chloride channel K</fullName>
    </submittedName>
</protein>
<evidence type="ECO:0000256" key="3">
    <source>
        <dbReference type="ARBA" id="ARBA00022692"/>
    </source>
</evidence>
<feature type="transmembrane region" description="Helical" evidence="11">
    <location>
        <begin position="270"/>
        <end position="294"/>
    </location>
</feature>
<name>A0A673Y731_SALTR</name>
<evidence type="ECO:0000313" key="12">
    <source>
        <dbReference type="Ensembl" id="ENSSTUP00000030325.1"/>
    </source>
</evidence>
<dbReference type="InterPro" id="IPR046342">
    <property type="entry name" value="CBS_dom_sf"/>
</dbReference>
<evidence type="ECO:0000256" key="5">
    <source>
        <dbReference type="ARBA" id="ARBA00022989"/>
    </source>
</evidence>
<dbReference type="Gene3D" id="3.10.580.10">
    <property type="entry name" value="CBS-domain"/>
    <property type="match status" value="1"/>
</dbReference>
<keyword evidence="13" id="KW-1185">Reference proteome</keyword>
<organism evidence="12 13">
    <name type="scientific">Salmo trutta</name>
    <name type="common">Brown trout</name>
    <dbReference type="NCBI Taxonomy" id="8032"/>
    <lineage>
        <taxon>Eukaryota</taxon>
        <taxon>Metazoa</taxon>
        <taxon>Chordata</taxon>
        <taxon>Craniata</taxon>
        <taxon>Vertebrata</taxon>
        <taxon>Euteleostomi</taxon>
        <taxon>Actinopterygii</taxon>
        <taxon>Neopterygii</taxon>
        <taxon>Teleostei</taxon>
        <taxon>Protacanthopterygii</taxon>
        <taxon>Salmoniformes</taxon>
        <taxon>Salmonidae</taxon>
        <taxon>Salmoninae</taxon>
        <taxon>Salmo</taxon>
    </lineage>
</organism>
<dbReference type="InterPro" id="IPR050970">
    <property type="entry name" value="Cl_channel_volt-gated"/>
</dbReference>
<evidence type="ECO:0000256" key="7">
    <source>
        <dbReference type="ARBA" id="ARBA00023122"/>
    </source>
</evidence>
<dbReference type="FunFam" id="1.10.3080.10:FF:000012">
    <property type="entry name" value="Chloride channel K"/>
    <property type="match status" value="1"/>
</dbReference>
<comment type="subcellular location">
    <subcellularLocation>
        <location evidence="1">Membrane</location>
        <topology evidence="1">Multi-pass membrane protein</topology>
    </subcellularLocation>
</comment>
<keyword evidence="8 11" id="KW-0472">Membrane</keyword>
<keyword evidence="9" id="KW-0407">Ion channel</keyword>
<feature type="transmembrane region" description="Helical" evidence="11">
    <location>
        <begin position="224"/>
        <end position="244"/>
    </location>
</feature>
<dbReference type="Pfam" id="PF00654">
    <property type="entry name" value="Voltage_CLC"/>
    <property type="match status" value="1"/>
</dbReference>
<dbReference type="PANTHER" id="PTHR45720:SF3">
    <property type="entry name" value="CHLORIDE CHANNEL PROTEIN CLC-KB"/>
    <property type="match status" value="1"/>
</dbReference>
<reference evidence="12" key="2">
    <citation type="submission" date="2025-09" db="UniProtKB">
        <authorList>
            <consortium name="Ensembl"/>
        </authorList>
    </citation>
    <scope>IDENTIFICATION</scope>
</reference>
<feature type="transmembrane region" description="Helical" evidence="11">
    <location>
        <begin position="187"/>
        <end position="212"/>
    </location>
</feature>
<evidence type="ECO:0000256" key="4">
    <source>
        <dbReference type="ARBA" id="ARBA00022737"/>
    </source>
</evidence>
<evidence type="ECO:0000256" key="9">
    <source>
        <dbReference type="ARBA" id="ARBA00023173"/>
    </source>
</evidence>
<dbReference type="InterPro" id="IPR014743">
    <property type="entry name" value="Cl-channel_core"/>
</dbReference>
<keyword evidence="10" id="KW-0868">Chloride</keyword>
<dbReference type="PANTHER" id="PTHR45720">
    <property type="entry name" value="CHLORIDE CHANNEL PROTEIN 2"/>
    <property type="match status" value="1"/>
</dbReference>
<proteinExistence type="predicted"/>
<dbReference type="GO" id="GO:0005886">
    <property type="term" value="C:plasma membrane"/>
    <property type="evidence" value="ECO:0007669"/>
    <property type="project" value="TreeGrafter"/>
</dbReference>
<dbReference type="GO" id="GO:0034707">
    <property type="term" value="C:chloride channel complex"/>
    <property type="evidence" value="ECO:0007669"/>
    <property type="project" value="UniProtKB-KW"/>
</dbReference>
<dbReference type="CDD" id="cd03683">
    <property type="entry name" value="ClC_1_like"/>
    <property type="match status" value="1"/>
</dbReference>
<evidence type="ECO:0000256" key="6">
    <source>
        <dbReference type="ARBA" id="ARBA00023065"/>
    </source>
</evidence>
<feature type="transmembrane region" description="Helical" evidence="11">
    <location>
        <begin position="37"/>
        <end position="55"/>
    </location>
</feature>
<keyword evidence="7" id="KW-0129">CBS domain</keyword>
<evidence type="ECO:0000313" key="13">
    <source>
        <dbReference type="Proteomes" id="UP000472277"/>
    </source>
</evidence>
<sequence length="662" mass="72127">INSKSPHLSSSAKLTHAALCLECLVRVRCVMGSLMGMEWYCFATLGVLTAFLSFLMDLSVAKLLRAHQWLYSQLEGHCLLQFLCWTLYPVSLSALSTSFSQSICPFSAGSGVPEVRTILSGVDMPHYLSLTNLFAKYVGLICTLAAGSTVFLGKVGPFVHLSTMVGAYLNQLCTVLRGEKEERTEGAMLVVAAAVGVASCFGAPISGVLFSVEVMSSHFALKDYCPCFFAAACGALTFHLLSMWSGEQETLQALFQTSFSDDLPFYPLEIPVFAILGLLCGAGSCIYLFCHRWILLFIKTNKILIKVLSTEKALYSAMVVFLLASVTFPLSAGQYMASKLTIKQLLSSLLDSRQWTSQSHNASMVLQPNLCPWSEWISSGNPYLTLGFFLFMKLWMLVLACTLPLPAGYFMPVFIYGAAIGRLFGEGLAYVSLNVVYLDQNRNPINPGGYALAGAAAFSGAVTHTLSPALLALELTGQSTHAAPILLATLVANALARSGQRPSFYDALSISKKLPHLPSLLKVCPRLSSVPIGKVLGPRGPVLERAAGPTEVQQVLNTCSQTQIPVVDTLGDLSLLLGVLKLTRCHILFLNMTYHYFIFQVLKKQLVDMCSIQPVSVQLSPDTTVQEVRSLRRHSLVICVGVWCQYKASLRLSWTCVSFICQ</sequence>
<gene>
    <name evidence="12" type="primary">clcnk</name>
</gene>
<evidence type="ECO:0000256" key="8">
    <source>
        <dbReference type="ARBA" id="ARBA00023136"/>
    </source>
</evidence>
<dbReference type="InterPro" id="IPR001807">
    <property type="entry name" value="ClC"/>
</dbReference>
<evidence type="ECO:0000256" key="11">
    <source>
        <dbReference type="SAM" id="Phobius"/>
    </source>
</evidence>
<keyword evidence="5 11" id="KW-1133">Transmembrane helix</keyword>
<evidence type="ECO:0000256" key="1">
    <source>
        <dbReference type="ARBA" id="ARBA00004141"/>
    </source>
</evidence>
<evidence type="ECO:0000256" key="10">
    <source>
        <dbReference type="ARBA" id="ARBA00023214"/>
    </source>
</evidence>
<evidence type="ECO:0000256" key="2">
    <source>
        <dbReference type="ARBA" id="ARBA00022448"/>
    </source>
</evidence>
<reference evidence="12" key="1">
    <citation type="submission" date="2025-08" db="UniProtKB">
        <authorList>
            <consortium name="Ensembl"/>
        </authorList>
    </citation>
    <scope>IDENTIFICATION</scope>
</reference>
<accession>A0A673Y731</accession>
<keyword evidence="6" id="KW-0406">Ion transport</keyword>
<dbReference type="Proteomes" id="UP000472277">
    <property type="component" value="Chromosome 30"/>
</dbReference>
<keyword evidence="3 11" id="KW-0812">Transmembrane</keyword>
<dbReference type="SUPFAM" id="SSF81340">
    <property type="entry name" value="Clc chloride channel"/>
    <property type="match status" value="1"/>
</dbReference>
<keyword evidence="2" id="KW-0813">Transport</keyword>
<feature type="transmembrane region" description="Helical" evidence="11">
    <location>
        <begin position="314"/>
        <end position="337"/>
    </location>
</feature>
<dbReference type="GO" id="GO:0005247">
    <property type="term" value="F:voltage-gated chloride channel activity"/>
    <property type="evidence" value="ECO:0007669"/>
    <property type="project" value="TreeGrafter"/>
</dbReference>
<feature type="transmembrane region" description="Helical" evidence="11">
    <location>
        <begin position="134"/>
        <end position="153"/>
    </location>
</feature>
<dbReference type="Gene3D" id="1.10.3080.10">
    <property type="entry name" value="Clc chloride channel"/>
    <property type="match status" value="1"/>
</dbReference>
<dbReference type="Ensembl" id="ENSSTUT00000031719.1">
    <property type="protein sequence ID" value="ENSSTUP00000030325.1"/>
    <property type="gene ID" value="ENSSTUG00000012939.1"/>
</dbReference>
<dbReference type="PRINTS" id="PR00762">
    <property type="entry name" value="CLCHANNEL"/>
</dbReference>
<keyword evidence="9" id="KW-0869">Chloride channel</keyword>
<dbReference type="GeneTree" id="ENSGT00940000164106"/>